<dbReference type="InterPro" id="IPR011604">
    <property type="entry name" value="PDDEXK-like_dom_sf"/>
</dbReference>
<accession>A0A3A4NX29</accession>
<evidence type="ECO:0000313" key="2">
    <source>
        <dbReference type="Proteomes" id="UP000265882"/>
    </source>
</evidence>
<sequence>MFLSVRPKPYSIPEYSLTGDLLAFLTCGLQYRYYNKGSLPPSTPVQLWFGEFIHGLMEEAYREWRDEPKKRRFPWLWESDIRNVEAQINDRLIARGLPPPPNLFCPFDSSATTPGFCPDANHPHKLIASQRAEMAINTWGMHLFPIIAEAEVKLKCSRDMPSYHPNLSRSNYYGMKGVIDVISSVSIVNAPSGSLLLHYLNQHSDVQHYFKVSSLDEYEIIVDYKGMRRPSFVDETWKHHEWQILTYSWLRSQQVGAKQIIAGILIYINELALSIEDMLALKNDINQGQTDIMATGKDLENIQRWNRRSNLPSLSRTFKENRSIRIIPVNKSAIGASLSRFDQTVEEIEASVLAEIAGVAIRKCWKTNQNIRTCTACDFKNFCPAQKQSKPTVP</sequence>
<evidence type="ECO:0000313" key="1">
    <source>
        <dbReference type="EMBL" id="RJP25078.1"/>
    </source>
</evidence>
<dbReference type="Proteomes" id="UP000265882">
    <property type="component" value="Unassembled WGS sequence"/>
</dbReference>
<reference evidence="1 2" key="1">
    <citation type="journal article" date="2017" name="ISME J.">
        <title>Energy and carbon metabolisms in a deep terrestrial subsurface fluid microbial community.</title>
        <authorList>
            <person name="Momper L."/>
            <person name="Jungbluth S.P."/>
            <person name="Lee M.D."/>
            <person name="Amend J.P."/>
        </authorList>
    </citation>
    <scope>NUCLEOTIDE SEQUENCE [LARGE SCALE GENOMIC DNA]</scope>
    <source>
        <strain evidence="1">SURF_5</strain>
    </source>
</reference>
<dbReference type="AlphaFoldDB" id="A0A3A4NX29"/>
<organism evidence="1 2">
    <name type="scientific">Abyssobacteria bacterium (strain SURF_5)</name>
    <dbReference type="NCBI Taxonomy" id="2093360"/>
    <lineage>
        <taxon>Bacteria</taxon>
        <taxon>Pseudomonadati</taxon>
        <taxon>Candidatus Hydrogenedentota</taxon>
        <taxon>Candidatus Abyssobacteria</taxon>
    </lineage>
</organism>
<dbReference type="EMBL" id="QZKU01000026">
    <property type="protein sequence ID" value="RJP25078.1"/>
    <property type="molecule type" value="Genomic_DNA"/>
</dbReference>
<protein>
    <submittedName>
        <fullName evidence="1">Uncharacterized protein</fullName>
    </submittedName>
</protein>
<gene>
    <name evidence="1" type="ORF">C4520_02885</name>
</gene>
<name>A0A3A4NX29_ABYX5</name>
<dbReference type="Gene3D" id="3.90.320.10">
    <property type="match status" value="1"/>
</dbReference>
<proteinExistence type="predicted"/>
<comment type="caution">
    <text evidence="1">The sequence shown here is derived from an EMBL/GenBank/DDBJ whole genome shotgun (WGS) entry which is preliminary data.</text>
</comment>